<dbReference type="PANTHER" id="PTHR11006:SF60">
    <property type="entry name" value="PROTEIN ARGININE N-METHYLTRANSFERASE 9"/>
    <property type="match status" value="1"/>
</dbReference>
<dbReference type="GO" id="GO:0016274">
    <property type="term" value="F:protein-arginine N-methyltransferase activity"/>
    <property type="evidence" value="ECO:0007669"/>
    <property type="project" value="InterPro"/>
</dbReference>
<keyword evidence="2" id="KW-1133">Transmembrane helix</keyword>
<evidence type="ECO:0000313" key="4">
    <source>
        <dbReference type="EMBL" id="CAL4808039.1"/>
    </source>
</evidence>
<dbReference type="InterPro" id="IPR029063">
    <property type="entry name" value="SAM-dependent_MTases_sf"/>
</dbReference>
<gene>
    <name evidence="3" type="ORF">C1SCF055_LOCUS45118</name>
</gene>
<keyword evidence="2" id="KW-0472">Membrane</keyword>
<dbReference type="GO" id="GO:0005634">
    <property type="term" value="C:nucleus"/>
    <property type="evidence" value="ECO:0007669"/>
    <property type="project" value="TreeGrafter"/>
</dbReference>
<evidence type="ECO:0000256" key="2">
    <source>
        <dbReference type="SAM" id="Phobius"/>
    </source>
</evidence>
<feature type="transmembrane region" description="Helical" evidence="2">
    <location>
        <begin position="112"/>
        <end position="133"/>
    </location>
</feature>
<dbReference type="EMBL" id="CAMXCT010006828">
    <property type="protein sequence ID" value="CAI4020727.1"/>
    <property type="molecule type" value="Genomic_DNA"/>
</dbReference>
<dbReference type="Gene3D" id="3.40.50.150">
    <property type="entry name" value="Vaccinia Virus protein VP39"/>
    <property type="match status" value="1"/>
</dbReference>
<dbReference type="AlphaFoldDB" id="A0A9P1GTE4"/>
<organism evidence="3">
    <name type="scientific">Cladocopium goreaui</name>
    <dbReference type="NCBI Taxonomy" id="2562237"/>
    <lineage>
        <taxon>Eukaryota</taxon>
        <taxon>Sar</taxon>
        <taxon>Alveolata</taxon>
        <taxon>Dinophyceae</taxon>
        <taxon>Suessiales</taxon>
        <taxon>Symbiodiniaceae</taxon>
        <taxon>Cladocopium</taxon>
    </lineage>
</organism>
<keyword evidence="2" id="KW-0812">Transmembrane</keyword>
<keyword evidence="5" id="KW-1185">Reference proteome</keyword>
<sequence length="697" mass="78889">MSSSIWIRKLRETTHKGKWTVVDVRLSAFGEDDDKSLKMLIQQLNQSDLNGSAVDFSKFLVKHGCTAAHACQVPQNLSLQLKQIQASCPEGQSWNDADCAWPPSPPAKAGGFPMWLVALIVVVILLIAAAVTWSCVCKRSSNAGDETRWGAFYETGNFDGSLREPWRCLGSVHEVFEFDFTEPEVKMSGQTDLHFVAKEDGVLNSMVFWYKMSLTDSIQLDHTPMDLQEGHQVQGDYNRHAYQWLAAPLEVSKGDEVHIRASYSRSRIRFEVMSPQVPTKVKGVGCPRWLFLRLWDDQRLEAFRKAIEKALEKIMEAREAIPKLDRPPLRVVHMGAGLGQISMLTARCAREAGISENEIETHGYSVVAIEQMPKVVKLAKRVFRDNNLEGDVFLCSEDVCKLPSQPQRAQLVVCEHFDAGLLGEGILVLLNAARIKMCNAFDHQVIPSRATIWAAAFEFGEHLKDYQGFNLSAFNHYRTGLMADVDTALADGSARQMSNVFEVFKFDFEKNEMPNAHSITFTPLATGKITAIVFWYEMHMDVEGDVILTNWPESIPPADFSMMEKDLHRISPLRQAVCHFQGNYIREVVKDEPVEIDVGYHQAWPQFVWPGTEMVAKESGERIPKPPPMPRHRLHFEKMKTETEKLEQQLQGGLMYDEEMLGDGYAAAERIALEPNGNPNYLIDPNNANFFHMMFFL</sequence>
<keyword evidence="1" id="KW-0949">S-adenosyl-L-methionine</keyword>
<dbReference type="SUPFAM" id="SSF53335">
    <property type="entry name" value="S-adenosyl-L-methionine-dependent methyltransferases"/>
    <property type="match status" value="1"/>
</dbReference>
<evidence type="ECO:0000313" key="3">
    <source>
        <dbReference type="EMBL" id="CAI4020727.1"/>
    </source>
</evidence>
<dbReference type="InterPro" id="IPR025799">
    <property type="entry name" value="Arg_MeTrfase"/>
</dbReference>
<dbReference type="EMBL" id="CAMXCT020006828">
    <property type="protein sequence ID" value="CAL1174102.1"/>
    <property type="molecule type" value="Genomic_DNA"/>
</dbReference>
<proteinExistence type="predicted"/>
<dbReference type="Proteomes" id="UP001152797">
    <property type="component" value="Unassembled WGS sequence"/>
</dbReference>
<comment type="caution">
    <text evidence="3">The sequence shown here is derived from an EMBL/GenBank/DDBJ whole genome shotgun (WGS) entry which is preliminary data.</text>
</comment>
<dbReference type="GO" id="GO:0042054">
    <property type="term" value="F:histone methyltransferase activity"/>
    <property type="evidence" value="ECO:0007669"/>
    <property type="project" value="TreeGrafter"/>
</dbReference>
<protein>
    <submittedName>
        <fullName evidence="4">Protein arginine N-methyltransferase 7</fullName>
    </submittedName>
</protein>
<reference evidence="3" key="1">
    <citation type="submission" date="2022-10" db="EMBL/GenBank/DDBJ databases">
        <authorList>
            <person name="Chen Y."/>
            <person name="Dougan E. K."/>
            <person name="Chan C."/>
            <person name="Rhodes N."/>
            <person name="Thang M."/>
        </authorList>
    </citation>
    <scope>NUCLEOTIDE SEQUENCE</scope>
</reference>
<dbReference type="Gene3D" id="2.70.160.11">
    <property type="entry name" value="Hnrnp arginine n-methyltransferase1"/>
    <property type="match status" value="2"/>
</dbReference>
<dbReference type="PANTHER" id="PTHR11006">
    <property type="entry name" value="PROTEIN ARGININE N-METHYLTRANSFERASE"/>
    <property type="match status" value="1"/>
</dbReference>
<evidence type="ECO:0000256" key="1">
    <source>
        <dbReference type="ARBA" id="ARBA00022691"/>
    </source>
</evidence>
<dbReference type="OrthoDB" id="431419at2759"/>
<reference evidence="4 5" key="2">
    <citation type="submission" date="2024-05" db="EMBL/GenBank/DDBJ databases">
        <authorList>
            <person name="Chen Y."/>
            <person name="Shah S."/>
            <person name="Dougan E. K."/>
            <person name="Thang M."/>
            <person name="Chan C."/>
        </authorList>
    </citation>
    <scope>NUCLEOTIDE SEQUENCE [LARGE SCALE GENOMIC DNA]</scope>
</reference>
<accession>A0A9P1GTE4</accession>
<dbReference type="EMBL" id="CAMXCT030006828">
    <property type="protein sequence ID" value="CAL4808039.1"/>
    <property type="molecule type" value="Genomic_DNA"/>
</dbReference>
<evidence type="ECO:0000313" key="5">
    <source>
        <dbReference type="Proteomes" id="UP001152797"/>
    </source>
</evidence>
<name>A0A9P1GTE4_9DINO</name>